<dbReference type="Proteomes" id="UP001208853">
    <property type="component" value="Unassembled WGS sequence"/>
</dbReference>
<sequence>SVPVKVVYPDNTTSVIVAPVKVLESGLVPGDFKLQVTRGLIPVSDIVLAEGQPLDPVVDISASQKLKVVDKIRFKTVCTKKRFDGIPET</sequence>
<feature type="non-terminal residue" evidence="1">
    <location>
        <position position="1"/>
    </location>
</feature>
<name>A0AAW5TKX4_STRAP</name>
<proteinExistence type="predicted"/>
<organism evidence="1 2">
    <name type="scientific">Streptococcus anginosus</name>
    <dbReference type="NCBI Taxonomy" id="1328"/>
    <lineage>
        <taxon>Bacteria</taxon>
        <taxon>Bacillati</taxon>
        <taxon>Bacillota</taxon>
        <taxon>Bacilli</taxon>
        <taxon>Lactobacillales</taxon>
        <taxon>Streptococcaceae</taxon>
        <taxon>Streptococcus</taxon>
        <taxon>Streptococcus anginosus group</taxon>
    </lineage>
</organism>
<accession>A0AAW5TKX4</accession>
<evidence type="ECO:0000313" key="1">
    <source>
        <dbReference type="EMBL" id="MCW1073628.1"/>
    </source>
</evidence>
<dbReference type="EMBL" id="JAPAIK010000387">
    <property type="protein sequence ID" value="MCW1073628.1"/>
    <property type="molecule type" value="Genomic_DNA"/>
</dbReference>
<feature type="non-terminal residue" evidence="1">
    <location>
        <position position="89"/>
    </location>
</feature>
<dbReference type="RefSeq" id="WP_264345166.1">
    <property type="nucleotide sequence ID" value="NZ_JAPAIK010000387.1"/>
</dbReference>
<dbReference type="AlphaFoldDB" id="A0AAW5TKX4"/>
<gene>
    <name evidence="1" type="ORF">OJ930_11670</name>
</gene>
<reference evidence="1" key="1">
    <citation type="submission" date="2022-10" db="EMBL/GenBank/DDBJ databases">
        <title>Comparative genomic study of S. anginosus.</title>
        <authorList>
            <person name="Prasad A."/>
            <person name="Ene A."/>
            <person name="Jablonska S."/>
            <person name="Du J."/>
            <person name="Wolfe A.J."/>
            <person name="Putonti C."/>
        </authorList>
    </citation>
    <scope>NUCLEOTIDE SEQUENCE</scope>
    <source>
        <strain evidence="1">UMB6888</strain>
    </source>
</reference>
<evidence type="ECO:0000313" key="2">
    <source>
        <dbReference type="Proteomes" id="UP001208853"/>
    </source>
</evidence>
<comment type="caution">
    <text evidence="1">The sequence shown here is derived from an EMBL/GenBank/DDBJ whole genome shotgun (WGS) entry which is preliminary data.</text>
</comment>
<protein>
    <submittedName>
        <fullName evidence="1">Uncharacterized protein</fullName>
    </submittedName>
</protein>